<dbReference type="Proteomes" id="UP000673975">
    <property type="component" value="Unassembled WGS sequence"/>
</dbReference>
<dbReference type="NCBIfam" id="TIGR00797">
    <property type="entry name" value="matE"/>
    <property type="match status" value="1"/>
</dbReference>
<name>A0A8J7UU46_9BACT</name>
<feature type="transmembrane region" description="Helical" evidence="10">
    <location>
        <begin position="95"/>
        <end position="112"/>
    </location>
</feature>
<feature type="transmembrane region" description="Helical" evidence="10">
    <location>
        <begin position="132"/>
        <end position="152"/>
    </location>
</feature>
<keyword evidence="3" id="KW-0050">Antiport</keyword>
<keyword evidence="2" id="KW-0813">Transport</keyword>
<keyword evidence="8 10" id="KW-0472">Membrane</keyword>
<feature type="transmembrane region" description="Helical" evidence="10">
    <location>
        <begin position="315"/>
        <end position="340"/>
    </location>
</feature>
<dbReference type="RefSeq" id="WP_210510917.1">
    <property type="nucleotide sequence ID" value="NZ_JAFIDN010000003.1"/>
</dbReference>
<dbReference type="EMBL" id="JAFIDN010000003">
    <property type="protein sequence ID" value="MBP3192020.1"/>
    <property type="molecule type" value="Genomic_DNA"/>
</dbReference>
<dbReference type="PIRSF" id="PIRSF006603">
    <property type="entry name" value="DinF"/>
    <property type="match status" value="1"/>
</dbReference>
<evidence type="ECO:0000256" key="1">
    <source>
        <dbReference type="ARBA" id="ARBA00004651"/>
    </source>
</evidence>
<evidence type="ECO:0000256" key="10">
    <source>
        <dbReference type="SAM" id="Phobius"/>
    </source>
</evidence>
<keyword evidence="4" id="KW-1003">Cell membrane</keyword>
<protein>
    <recommendedName>
        <fullName evidence="9">Multidrug-efflux transporter</fullName>
    </recommendedName>
</protein>
<feature type="transmembrane region" description="Helical" evidence="10">
    <location>
        <begin position="390"/>
        <end position="412"/>
    </location>
</feature>
<evidence type="ECO:0000313" key="11">
    <source>
        <dbReference type="EMBL" id="MBP3192020.1"/>
    </source>
</evidence>
<accession>A0A8J7UU46</accession>
<evidence type="ECO:0000256" key="8">
    <source>
        <dbReference type="ARBA" id="ARBA00023136"/>
    </source>
</evidence>
<evidence type="ECO:0000256" key="4">
    <source>
        <dbReference type="ARBA" id="ARBA00022475"/>
    </source>
</evidence>
<dbReference type="AlphaFoldDB" id="A0A8J7UU46"/>
<dbReference type="PANTHER" id="PTHR43298:SF2">
    <property type="entry name" value="FMN_FAD EXPORTER YEEO-RELATED"/>
    <property type="match status" value="1"/>
</dbReference>
<feature type="transmembrane region" description="Helical" evidence="10">
    <location>
        <begin position="418"/>
        <end position="436"/>
    </location>
</feature>
<evidence type="ECO:0000256" key="3">
    <source>
        <dbReference type="ARBA" id="ARBA00022449"/>
    </source>
</evidence>
<feature type="transmembrane region" description="Helical" evidence="10">
    <location>
        <begin position="285"/>
        <end position="303"/>
    </location>
</feature>
<feature type="transmembrane region" description="Helical" evidence="10">
    <location>
        <begin position="352"/>
        <end position="369"/>
    </location>
</feature>
<dbReference type="Pfam" id="PF01554">
    <property type="entry name" value="MatE"/>
    <property type="match status" value="2"/>
</dbReference>
<comment type="subcellular location">
    <subcellularLocation>
        <location evidence="1">Cell membrane</location>
        <topology evidence="1">Multi-pass membrane protein</topology>
    </subcellularLocation>
</comment>
<keyword evidence="5 10" id="KW-0812">Transmembrane</keyword>
<organism evidence="11 12">
    <name type="scientific">Natronogracilivirga saccharolytica</name>
    <dbReference type="NCBI Taxonomy" id="2812953"/>
    <lineage>
        <taxon>Bacteria</taxon>
        <taxon>Pseudomonadati</taxon>
        <taxon>Balneolota</taxon>
        <taxon>Balneolia</taxon>
        <taxon>Balneolales</taxon>
        <taxon>Cyclonatronaceae</taxon>
        <taxon>Natronogracilivirga</taxon>
    </lineage>
</organism>
<feature type="transmembrane region" description="Helical" evidence="10">
    <location>
        <begin position="12"/>
        <end position="31"/>
    </location>
</feature>
<dbReference type="InterPro" id="IPR050222">
    <property type="entry name" value="MATE_MdtK"/>
</dbReference>
<reference evidence="11" key="1">
    <citation type="submission" date="2021-02" db="EMBL/GenBank/DDBJ databases">
        <title>Natronogracilivirga saccharolytica gen. nov. sp. nov. a new anaerobic, haloalkiliphilic carbohydrate-fermenting bacterium from soda lake and proposing of Cyclonatronumiaceae fam. nov. in the phylum Balneolaeota.</title>
        <authorList>
            <person name="Zhilina T.N."/>
            <person name="Sorokin D.Y."/>
            <person name="Zavarzina D.G."/>
            <person name="Toshchakov S.V."/>
            <person name="Kublanov I.V."/>
        </authorList>
    </citation>
    <scope>NUCLEOTIDE SEQUENCE</scope>
    <source>
        <strain evidence="11">Z-1702</strain>
    </source>
</reference>
<sequence length="465" mass="49909">MVARQQIVPESRSILALGLPLIGAQLAQISMNFVDTVMAGNYHPDDLASVAIGSSFFMPLFTVVIGILMALSPIIAQLFGARNLNLVGKKVRQGFWLALILSVPGIVLLNNLDPVMGLMGFSPEVTTITSGYLFAISWGVPAAFCFMVLRFFNEALGATRPALYVTLIGLAFNILGNYTLIYGRFGFPELGAVGTGWATAIVFWVMFLVMLAYTLWKPAYRRFRLLDDIQLPERRHIGEILRIGTPIGISMGMETSMFAVVALMMGAMGTTIVAAHQIAINVASITFMIPLGLSMAITVRVGQLYGKQQLWQSRIAGFTGIGICTAIMCIAALIMILFPGHIAGIYTSDPDVITMAASLLIMAAIFQISDGLQVGGSGALRGLKDTRVPMFVNLTAYWIIGIPTGYTMGIIFGWGPAGLWAGLIAGLTVAAILHNIRFFRITKSFITGPPRKPVAAGTETESGAA</sequence>
<evidence type="ECO:0000256" key="2">
    <source>
        <dbReference type="ARBA" id="ARBA00022448"/>
    </source>
</evidence>
<evidence type="ECO:0000256" key="7">
    <source>
        <dbReference type="ARBA" id="ARBA00023065"/>
    </source>
</evidence>
<dbReference type="CDD" id="cd13131">
    <property type="entry name" value="MATE_NorM_like"/>
    <property type="match status" value="1"/>
</dbReference>
<proteinExistence type="predicted"/>
<dbReference type="GO" id="GO:0015297">
    <property type="term" value="F:antiporter activity"/>
    <property type="evidence" value="ECO:0007669"/>
    <property type="project" value="UniProtKB-KW"/>
</dbReference>
<evidence type="ECO:0000256" key="5">
    <source>
        <dbReference type="ARBA" id="ARBA00022692"/>
    </source>
</evidence>
<feature type="transmembrane region" description="Helical" evidence="10">
    <location>
        <begin position="197"/>
        <end position="216"/>
    </location>
</feature>
<evidence type="ECO:0000256" key="6">
    <source>
        <dbReference type="ARBA" id="ARBA00022989"/>
    </source>
</evidence>
<gene>
    <name evidence="11" type="ORF">NATSA_05005</name>
</gene>
<dbReference type="GO" id="GO:0005886">
    <property type="term" value="C:plasma membrane"/>
    <property type="evidence" value="ECO:0007669"/>
    <property type="project" value="UniProtKB-SubCell"/>
</dbReference>
<feature type="transmembrane region" description="Helical" evidence="10">
    <location>
        <begin position="51"/>
        <end position="75"/>
    </location>
</feature>
<keyword evidence="7" id="KW-0406">Ion transport</keyword>
<keyword evidence="12" id="KW-1185">Reference proteome</keyword>
<keyword evidence="6 10" id="KW-1133">Transmembrane helix</keyword>
<dbReference type="GO" id="GO:0042910">
    <property type="term" value="F:xenobiotic transmembrane transporter activity"/>
    <property type="evidence" value="ECO:0007669"/>
    <property type="project" value="InterPro"/>
</dbReference>
<dbReference type="GO" id="GO:0006811">
    <property type="term" value="P:monoatomic ion transport"/>
    <property type="evidence" value="ECO:0007669"/>
    <property type="project" value="UniProtKB-KW"/>
</dbReference>
<feature type="transmembrane region" description="Helical" evidence="10">
    <location>
        <begin position="164"/>
        <end position="185"/>
    </location>
</feature>
<dbReference type="InterPro" id="IPR002528">
    <property type="entry name" value="MATE_fam"/>
</dbReference>
<dbReference type="PANTHER" id="PTHR43298">
    <property type="entry name" value="MULTIDRUG RESISTANCE PROTEIN NORM-RELATED"/>
    <property type="match status" value="1"/>
</dbReference>
<evidence type="ECO:0000313" key="12">
    <source>
        <dbReference type="Proteomes" id="UP000673975"/>
    </source>
</evidence>
<feature type="transmembrane region" description="Helical" evidence="10">
    <location>
        <begin position="257"/>
        <end position="279"/>
    </location>
</feature>
<dbReference type="InterPro" id="IPR048279">
    <property type="entry name" value="MdtK-like"/>
</dbReference>
<evidence type="ECO:0000256" key="9">
    <source>
        <dbReference type="ARBA" id="ARBA00031636"/>
    </source>
</evidence>
<comment type="caution">
    <text evidence="11">The sequence shown here is derived from an EMBL/GenBank/DDBJ whole genome shotgun (WGS) entry which is preliminary data.</text>
</comment>